<sequence>MMHCPKCHSPHIVSNKIEGEYLERATQFAQATQAIGIKRVTVLAGLGAVVLRAIDALMKDCRCQSCGHTFDAGPGHELGAA</sequence>
<proteinExistence type="predicted"/>
<evidence type="ECO:0000313" key="2">
    <source>
        <dbReference type="Proteomes" id="UP000291572"/>
    </source>
</evidence>
<dbReference type="Proteomes" id="UP000291572">
    <property type="component" value="Unassembled WGS sequence"/>
</dbReference>
<dbReference type="EMBL" id="SEOO01000072">
    <property type="protein sequence ID" value="RYM05718.1"/>
    <property type="molecule type" value="Genomic_DNA"/>
</dbReference>
<evidence type="ECO:0000313" key="1">
    <source>
        <dbReference type="EMBL" id="RYM05718.1"/>
    </source>
</evidence>
<dbReference type="RefSeq" id="WP_207212462.1">
    <property type="nucleotide sequence ID" value="NZ_SEOO01000072.1"/>
</dbReference>
<name>A0A8G2DUW2_9SPHN</name>
<reference evidence="1 2" key="1">
    <citation type="submission" date="2019-02" db="EMBL/GenBank/DDBJ databases">
        <authorList>
            <person name="Feng G."/>
        </authorList>
    </citation>
    <scope>NUCLEOTIDE SEQUENCE [LARGE SCALE GENOMIC DNA]</scope>
    <source>
        <strain evidence="1 2">CCTCC AB 2011146</strain>
    </source>
</reference>
<dbReference type="AlphaFoldDB" id="A0A8G2DUW2"/>
<organism evidence="1 2">
    <name type="scientific">Sphingobium cupriresistens</name>
    <dbReference type="NCBI Taxonomy" id="1132417"/>
    <lineage>
        <taxon>Bacteria</taxon>
        <taxon>Pseudomonadati</taxon>
        <taxon>Pseudomonadota</taxon>
        <taxon>Alphaproteobacteria</taxon>
        <taxon>Sphingomonadales</taxon>
        <taxon>Sphingomonadaceae</taxon>
        <taxon>Sphingobium</taxon>
    </lineage>
</organism>
<gene>
    <name evidence="1" type="ORF">EWH12_20965</name>
</gene>
<comment type="caution">
    <text evidence="1">The sequence shown here is derived from an EMBL/GenBank/DDBJ whole genome shotgun (WGS) entry which is preliminary data.</text>
</comment>
<protein>
    <submittedName>
        <fullName evidence="1">Uncharacterized protein</fullName>
    </submittedName>
</protein>
<accession>A0A8G2DUW2</accession>